<dbReference type="PANTHER" id="PTHR48081">
    <property type="entry name" value="AB HYDROLASE SUPERFAMILY PROTEIN C4A8.06C"/>
    <property type="match status" value="1"/>
</dbReference>
<sequence>MRFLFAVSCLLSHNQWSSSRLRIEFVRFLESLGDLLTSTCVLTPLCNGWMARTMAPTTTMQPANGQVGQHDHQMDDAPNFGGMWIYPSSFDALPTPPAATDAHGHPLPTNVHPGEVGSRVIYWAHGSAFAITQAEDFVWLFGQMLSEQTGQVVLMGEYALTSSDVFPQQLDAWARTYARLVKLYGASNVILAGDSAGGNLSIATVLKMRDLPPPAGLALFSPWLDLRNQALQAKSMQTLAPQNGGLSNYGTCDYLPIEGIKATAYAYASPAEREGELASPYLATEERLASLGHPVTDDNGVTYHMRVFITWGTAEVLRDQQSTFVQKLRDASVDTTAYPQANMPHDSAVIAANLIYTTGFGFLGVGNYSGFEPTRAWVHFFAWLKAIPGWEAAHAPKGW</sequence>
<gene>
    <name evidence="3" type="ORF">CBRE1094_LOCUS23086</name>
</gene>
<dbReference type="InterPro" id="IPR050300">
    <property type="entry name" value="GDXG_lipolytic_enzyme"/>
</dbReference>
<evidence type="ECO:0000256" key="1">
    <source>
        <dbReference type="ARBA" id="ARBA00022801"/>
    </source>
</evidence>
<dbReference type="GO" id="GO:0016787">
    <property type="term" value="F:hydrolase activity"/>
    <property type="evidence" value="ECO:0007669"/>
    <property type="project" value="UniProtKB-KW"/>
</dbReference>
<evidence type="ECO:0000313" key="3">
    <source>
        <dbReference type="EMBL" id="CAD9472978.1"/>
    </source>
</evidence>
<feature type="domain" description="Alpha/beta hydrolase fold-3" evidence="2">
    <location>
        <begin position="122"/>
        <end position="346"/>
    </location>
</feature>
<dbReference type="Pfam" id="PF07859">
    <property type="entry name" value="Abhydrolase_3"/>
    <property type="match status" value="1"/>
</dbReference>
<dbReference type="Gene3D" id="3.40.50.1820">
    <property type="entry name" value="alpha/beta hydrolase"/>
    <property type="match status" value="1"/>
</dbReference>
<dbReference type="AlphaFoldDB" id="A0A7S2MAN8"/>
<keyword evidence="1" id="KW-0378">Hydrolase</keyword>
<evidence type="ECO:0000259" key="2">
    <source>
        <dbReference type="Pfam" id="PF07859"/>
    </source>
</evidence>
<dbReference type="InterPro" id="IPR013094">
    <property type="entry name" value="AB_hydrolase_3"/>
</dbReference>
<protein>
    <recommendedName>
        <fullName evidence="2">Alpha/beta hydrolase fold-3 domain-containing protein</fullName>
    </recommendedName>
</protein>
<name>A0A7S2MAN8_9EUKA</name>
<organism evidence="3">
    <name type="scientific">Haptolina brevifila</name>
    <dbReference type="NCBI Taxonomy" id="156173"/>
    <lineage>
        <taxon>Eukaryota</taxon>
        <taxon>Haptista</taxon>
        <taxon>Haptophyta</taxon>
        <taxon>Prymnesiophyceae</taxon>
        <taxon>Prymnesiales</taxon>
        <taxon>Prymnesiaceae</taxon>
        <taxon>Haptolina</taxon>
    </lineage>
</organism>
<dbReference type="SUPFAM" id="SSF53474">
    <property type="entry name" value="alpha/beta-Hydrolases"/>
    <property type="match status" value="1"/>
</dbReference>
<proteinExistence type="predicted"/>
<dbReference type="PANTHER" id="PTHR48081:SF8">
    <property type="entry name" value="ALPHA_BETA HYDROLASE FOLD-3 DOMAIN-CONTAINING PROTEIN-RELATED"/>
    <property type="match status" value="1"/>
</dbReference>
<accession>A0A7S2MAN8</accession>
<dbReference type="InterPro" id="IPR029058">
    <property type="entry name" value="AB_hydrolase_fold"/>
</dbReference>
<dbReference type="EMBL" id="HBGU01042354">
    <property type="protein sequence ID" value="CAD9472978.1"/>
    <property type="molecule type" value="Transcribed_RNA"/>
</dbReference>
<reference evidence="3" key="1">
    <citation type="submission" date="2021-01" db="EMBL/GenBank/DDBJ databases">
        <authorList>
            <person name="Corre E."/>
            <person name="Pelletier E."/>
            <person name="Niang G."/>
            <person name="Scheremetjew M."/>
            <person name="Finn R."/>
            <person name="Kale V."/>
            <person name="Holt S."/>
            <person name="Cochrane G."/>
            <person name="Meng A."/>
            <person name="Brown T."/>
            <person name="Cohen L."/>
        </authorList>
    </citation>
    <scope>NUCLEOTIDE SEQUENCE</scope>
    <source>
        <strain evidence="3">UTEX LB 985</strain>
    </source>
</reference>